<dbReference type="EMBL" id="HBII01003510">
    <property type="protein sequence ID" value="CAE0342724.1"/>
    <property type="molecule type" value="Transcribed_RNA"/>
</dbReference>
<dbReference type="InterPro" id="IPR036013">
    <property type="entry name" value="Band_7/SPFH_dom_sf"/>
</dbReference>
<dbReference type="SUPFAM" id="SSF117892">
    <property type="entry name" value="Band 7/SPFH domain"/>
    <property type="match status" value="1"/>
</dbReference>
<dbReference type="GO" id="GO:0005739">
    <property type="term" value="C:mitochondrion"/>
    <property type="evidence" value="ECO:0007669"/>
    <property type="project" value="UniProtKB-SubCell"/>
</dbReference>
<name>A0A7S3J0Q2_9SPIT</name>
<protein>
    <recommendedName>
        <fullName evidence="5">Band 7 domain-containing protein</fullName>
    </recommendedName>
</protein>
<feature type="domain" description="Band 7" evidence="5">
    <location>
        <begin position="1"/>
        <end position="147"/>
    </location>
</feature>
<dbReference type="Pfam" id="PF01145">
    <property type="entry name" value="Band_7"/>
    <property type="match status" value="1"/>
</dbReference>
<dbReference type="PRINTS" id="PR00721">
    <property type="entry name" value="STOMATIN"/>
</dbReference>
<accession>A0A7S3J0Q2</accession>
<dbReference type="GO" id="GO:0098552">
    <property type="term" value="C:side of membrane"/>
    <property type="evidence" value="ECO:0007669"/>
    <property type="project" value="UniProtKB-ARBA"/>
</dbReference>
<gene>
    <name evidence="6" type="ORF">EHAR0213_LOCUS1631</name>
</gene>
<dbReference type="InterPro" id="IPR050710">
    <property type="entry name" value="Band7/mec-2_domain"/>
</dbReference>
<dbReference type="PANTHER" id="PTHR43327">
    <property type="entry name" value="STOMATIN-LIKE PROTEIN 2, MITOCHONDRIAL"/>
    <property type="match status" value="1"/>
</dbReference>
<dbReference type="GO" id="GO:0005886">
    <property type="term" value="C:plasma membrane"/>
    <property type="evidence" value="ECO:0007669"/>
    <property type="project" value="UniProtKB-ARBA"/>
</dbReference>
<keyword evidence="3" id="KW-0496">Mitochondrion</keyword>
<sequence length="275" mass="31377">MIHRFQKFHKQVQPGLNFKIPFIDSIEYIHDLREQVVEISSQVAVTKDNVALHIDGVLYLKIEDPYKASYGVESITSAITNLAQTTMRSEIGKLTLDKTFEERDRLNDNIVNAIDKETQDWGARCVRYEIKDIEPPNNIQKSMILQAEAERKKRANMIESEGEKQYRINLAEAKKRSQVLRAEGDAEAIIKRAEASANALISISKALENRKGQDAANFLLGERYIEAYKKIAGEQNTLILESAPLMPVENVTSSFNLLQKLQKEEQKQMKEVNKI</sequence>
<evidence type="ECO:0000313" key="6">
    <source>
        <dbReference type="EMBL" id="CAE0342724.1"/>
    </source>
</evidence>
<proteinExistence type="inferred from homology"/>
<keyword evidence="4" id="KW-0175">Coiled coil</keyword>
<dbReference type="CDD" id="cd08829">
    <property type="entry name" value="SPFH_paraslipin"/>
    <property type="match status" value="1"/>
</dbReference>
<evidence type="ECO:0000256" key="3">
    <source>
        <dbReference type="ARBA" id="ARBA00023128"/>
    </source>
</evidence>
<dbReference type="AlphaFoldDB" id="A0A7S3J0Q2"/>
<evidence type="ECO:0000256" key="1">
    <source>
        <dbReference type="ARBA" id="ARBA00004173"/>
    </source>
</evidence>
<feature type="coiled-coil region" evidence="4">
    <location>
        <begin position="163"/>
        <end position="210"/>
    </location>
</feature>
<dbReference type="InterPro" id="IPR001107">
    <property type="entry name" value="Band_7"/>
</dbReference>
<evidence type="ECO:0000259" key="5">
    <source>
        <dbReference type="SMART" id="SM00244"/>
    </source>
</evidence>
<organism evidence="6">
    <name type="scientific">Euplotes harpa</name>
    <dbReference type="NCBI Taxonomy" id="151035"/>
    <lineage>
        <taxon>Eukaryota</taxon>
        <taxon>Sar</taxon>
        <taxon>Alveolata</taxon>
        <taxon>Ciliophora</taxon>
        <taxon>Intramacronucleata</taxon>
        <taxon>Spirotrichea</taxon>
        <taxon>Hypotrichia</taxon>
        <taxon>Euplotida</taxon>
        <taxon>Euplotidae</taxon>
        <taxon>Euplotes</taxon>
    </lineage>
</organism>
<evidence type="ECO:0000256" key="4">
    <source>
        <dbReference type="SAM" id="Coils"/>
    </source>
</evidence>
<comment type="similarity">
    <text evidence="2">Belongs to the band 7/mec-2 family.</text>
</comment>
<dbReference type="FunFam" id="3.30.479.30:FF:000004">
    <property type="entry name" value="Putative membrane protease family, stomatin"/>
    <property type="match status" value="1"/>
</dbReference>
<dbReference type="Gene3D" id="3.30.479.30">
    <property type="entry name" value="Band 7 domain"/>
    <property type="match status" value="1"/>
</dbReference>
<dbReference type="InterPro" id="IPR032435">
    <property type="entry name" value="STML2-like_C"/>
</dbReference>
<dbReference type="InterPro" id="IPR001972">
    <property type="entry name" value="Stomatin_HflK_fam"/>
</dbReference>
<comment type="subcellular location">
    <subcellularLocation>
        <location evidence="1">Mitochondrion</location>
    </subcellularLocation>
</comment>
<dbReference type="PANTHER" id="PTHR43327:SF10">
    <property type="entry name" value="STOMATIN-LIKE PROTEIN 2, MITOCHONDRIAL"/>
    <property type="match status" value="1"/>
</dbReference>
<dbReference type="Pfam" id="PF16200">
    <property type="entry name" value="Band_7_C"/>
    <property type="match status" value="1"/>
</dbReference>
<dbReference type="SMART" id="SM00244">
    <property type="entry name" value="PHB"/>
    <property type="match status" value="1"/>
</dbReference>
<evidence type="ECO:0000256" key="2">
    <source>
        <dbReference type="ARBA" id="ARBA00008164"/>
    </source>
</evidence>
<reference evidence="6" key="1">
    <citation type="submission" date="2021-01" db="EMBL/GenBank/DDBJ databases">
        <authorList>
            <person name="Corre E."/>
            <person name="Pelletier E."/>
            <person name="Niang G."/>
            <person name="Scheremetjew M."/>
            <person name="Finn R."/>
            <person name="Kale V."/>
            <person name="Holt S."/>
            <person name="Cochrane G."/>
            <person name="Meng A."/>
            <person name="Brown T."/>
            <person name="Cohen L."/>
        </authorList>
    </citation>
    <scope>NUCLEOTIDE SEQUENCE</scope>
    <source>
        <strain evidence="6">FSP1.4</strain>
    </source>
</reference>